<dbReference type="OrthoDB" id="4757095at2759"/>
<feature type="domain" description="DUF7730" evidence="1">
    <location>
        <begin position="22"/>
        <end position="248"/>
    </location>
</feature>
<reference evidence="2" key="1">
    <citation type="journal article" date="2020" name="Stud. Mycol.">
        <title>101 Dothideomycetes genomes: a test case for predicting lifestyles and emergence of pathogens.</title>
        <authorList>
            <person name="Haridas S."/>
            <person name="Albert R."/>
            <person name="Binder M."/>
            <person name="Bloem J."/>
            <person name="Labutti K."/>
            <person name="Salamov A."/>
            <person name="Andreopoulos B."/>
            <person name="Baker S."/>
            <person name="Barry K."/>
            <person name="Bills G."/>
            <person name="Bluhm B."/>
            <person name="Cannon C."/>
            <person name="Castanera R."/>
            <person name="Culley D."/>
            <person name="Daum C."/>
            <person name="Ezra D."/>
            <person name="Gonzalez J."/>
            <person name="Henrissat B."/>
            <person name="Kuo A."/>
            <person name="Liang C."/>
            <person name="Lipzen A."/>
            <person name="Lutzoni F."/>
            <person name="Magnuson J."/>
            <person name="Mondo S."/>
            <person name="Nolan M."/>
            <person name="Ohm R."/>
            <person name="Pangilinan J."/>
            <person name="Park H.-J."/>
            <person name="Ramirez L."/>
            <person name="Alfaro M."/>
            <person name="Sun H."/>
            <person name="Tritt A."/>
            <person name="Yoshinaga Y."/>
            <person name="Zwiers L.-H."/>
            <person name="Turgeon B."/>
            <person name="Goodwin S."/>
            <person name="Spatafora J."/>
            <person name="Crous P."/>
            <person name="Grigoriev I."/>
        </authorList>
    </citation>
    <scope>NUCLEOTIDE SEQUENCE</scope>
    <source>
        <strain evidence="2">CBS 690.94</strain>
    </source>
</reference>
<dbReference type="PANTHER" id="PTHR38790">
    <property type="entry name" value="2EXR DOMAIN-CONTAINING PROTEIN-RELATED"/>
    <property type="match status" value="1"/>
</dbReference>
<keyword evidence="3" id="KW-1185">Reference proteome</keyword>
<name>A0A9P4PIF8_9PLEO</name>
<sequence length="298" mass="34453">MHRLSTFRKLRNKVSQAVEMMNQVQSPLFGKLSAELRIPIYAAVLGDPERFLHICLNKKDKKNKKRRRLAHWRCTNLESPHPTWQHSCFGEERVLSPSGTFVTIHHRAVTTTEDQLLALLLSCRRIYSEALVILYEQNVFHFRGPITLPAFKQAIPAVQWNSIRKIHISTAYAPFYYPNNGVAGYKWLGSLPNWDQICEDLSGLSNLQSLSFDILMLDPYFESFPLKMGDPIAFLACLEPLKAVRAAKMVVELNMTLPGEVVNALGPVEYEVVFRDRPFNEMYRMWWSPWESIELEKL</sequence>
<gene>
    <name evidence="2" type="ORF">P171DRAFT_431447</name>
</gene>
<organism evidence="2 3">
    <name type="scientific">Karstenula rhodostoma CBS 690.94</name>
    <dbReference type="NCBI Taxonomy" id="1392251"/>
    <lineage>
        <taxon>Eukaryota</taxon>
        <taxon>Fungi</taxon>
        <taxon>Dikarya</taxon>
        <taxon>Ascomycota</taxon>
        <taxon>Pezizomycotina</taxon>
        <taxon>Dothideomycetes</taxon>
        <taxon>Pleosporomycetidae</taxon>
        <taxon>Pleosporales</taxon>
        <taxon>Massarineae</taxon>
        <taxon>Didymosphaeriaceae</taxon>
        <taxon>Karstenula</taxon>
    </lineage>
</organism>
<protein>
    <recommendedName>
        <fullName evidence="1">DUF7730 domain-containing protein</fullName>
    </recommendedName>
</protein>
<dbReference type="EMBL" id="MU001500">
    <property type="protein sequence ID" value="KAF2444645.1"/>
    <property type="molecule type" value="Genomic_DNA"/>
</dbReference>
<evidence type="ECO:0000313" key="2">
    <source>
        <dbReference type="EMBL" id="KAF2444645.1"/>
    </source>
</evidence>
<dbReference type="AlphaFoldDB" id="A0A9P4PIF8"/>
<dbReference type="InterPro" id="IPR056632">
    <property type="entry name" value="DUF7730"/>
</dbReference>
<dbReference type="Proteomes" id="UP000799764">
    <property type="component" value="Unassembled WGS sequence"/>
</dbReference>
<dbReference type="Pfam" id="PF24864">
    <property type="entry name" value="DUF7730"/>
    <property type="match status" value="1"/>
</dbReference>
<proteinExistence type="predicted"/>
<accession>A0A9P4PIF8</accession>
<dbReference type="PANTHER" id="PTHR38790:SF4">
    <property type="entry name" value="2EXR DOMAIN-CONTAINING PROTEIN"/>
    <property type="match status" value="1"/>
</dbReference>
<evidence type="ECO:0000313" key="3">
    <source>
        <dbReference type="Proteomes" id="UP000799764"/>
    </source>
</evidence>
<comment type="caution">
    <text evidence="2">The sequence shown here is derived from an EMBL/GenBank/DDBJ whole genome shotgun (WGS) entry which is preliminary data.</text>
</comment>
<evidence type="ECO:0000259" key="1">
    <source>
        <dbReference type="Pfam" id="PF24864"/>
    </source>
</evidence>